<gene>
    <name evidence="1" type="ORF">LTR37_021073</name>
</gene>
<name>A0ACC3M9S3_9PEZI</name>
<evidence type="ECO:0000313" key="1">
    <source>
        <dbReference type="EMBL" id="KAK3680765.1"/>
    </source>
</evidence>
<evidence type="ECO:0000313" key="2">
    <source>
        <dbReference type="Proteomes" id="UP001281147"/>
    </source>
</evidence>
<accession>A0ACC3M9S3</accession>
<reference evidence="1" key="1">
    <citation type="submission" date="2023-07" db="EMBL/GenBank/DDBJ databases">
        <title>Black Yeasts Isolated from many extreme environments.</title>
        <authorList>
            <person name="Coleine C."/>
            <person name="Stajich J.E."/>
            <person name="Selbmann L."/>
        </authorList>
    </citation>
    <scope>NUCLEOTIDE SEQUENCE</scope>
    <source>
        <strain evidence="1">CCFEE 5714</strain>
    </source>
</reference>
<sequence>MPAKHTITSAIAVILAFLAVCACADEYGSGVQQYIDTFNNTNQHLIDYTGPYVPEGGENLHIIDTTENVMKKLREHNPNYDTEDWATSNANASRSSNVPIPAPDTVTADIKATGNNVGEFYCTNPDGTGLFGNVPCVAARSIIDKDLPKSGSLKV</sequence>
<keyword evidence="2" id="KW-1185">Reference proteome</keyword>
<comment type="caution">
    <text evidence="1">The sequence shown here is derived from an EMBL/GenBank/DDBJ whole genome shotgun (WGS) entry which is preliminary data.</text>
</comment>
<protein>
    <submittedName>
        <fullName evidence="1">Uncharacterized protein</fullName>
    </submittedName>
</protein>
<dbReference type="Proteomes" id="UP001281147">
    <property type="component" value="Unassembled WGS sequence"/>
</dbReference>
<proteinExistence type="predicted"/>
<dbReference type="EMBL" id="JAUTXU010000427">
    <property type="protein sequence ID" value="KAK3680765.1"/>
    <property type="molecule type" value="Genomic_DNA"/>
</dbReference>
<organism evidence="1 2">
    <name type="scientific">Vermiconidia calcicola</name>
    <dbReference type="NCBI Taxonomy" id="1690605"/>
    <lineage>
        <taxon>Eukaryota</taxon>
        <taxon>Fungi</taxon>
        <taxon>Dikarya</taxon>
        <taxon>Ascomycota</taxon>
        <taxon>Pezizomycotina</taxon>
        <taxon>Dothideomycetes</taxon>
        <taxon>Dothideomycetidae</taxon>
        <taxon>Mycosphaerellales</taxon>
        <taxon>Extremaceae</taxon>
        <taxon>Vermiconidia</taxon>
    </lineage>
</organism>